<feature type="region of interest" description="Disordered" evidence="1">
    <location>
        <begin position="1"/>
        <end position="24"/>
    </location>
</feature>
<name>A0A183TMS3_SCHSO</name>
<reference evidence="4" key="1">
    <citation type="submission" date="2016-06" db="UniProtKB">
        <authorList>
            <consortium name="WormBaseParasite"/>
        </authorList>
    </citation>
    <scope>IDENTIFICATION</scope>
</reference>
<protein>
    <submittedName>
        <fullName evidence="2 4">Uncharacterized protein</fullName>
    </submittedName>
</protein>
<dbReference type="WBParaSite" id="SSLN_0001844601-mRNA-1">
    <property type="protein sequence ID" value="SSLN_0001844601-mRNA-1"/>
    <property type="gene ID" value="SSLN_0001844601"/>
</dbReference>
<evidence type="ECO:0000313" key="4">
    <source>
        <dbReference type="WBParaSite" id="SSLN_0001844601-mRNA-1"/>
    </source>
</evidence>
<accession>A0A183TMS3</accession>
<evidence type="ECO:0000313" key="2">
    <source>
        <dbReference type="EMBL" id="VDM04157.1"/>
    </source>
</evidence>
<dbReference type="AlphaFoldDB" id="A0A183TMS3"/>
<proteinExistence type="predicted"/>
<gene>
    <name evidence="2" type="ORF">SSLN_LOCUS17771</name>
</gene>
<sequence length="80" mass="8677">MCSRNEDSLVESPLLVEVEPPPDTAYNTPCINANGAQLILKMRWRDRIAETEVLKRTGILSSHAVAASATAMEQPPGENA</sequence>
<evidence type="ECO:0000313" key="3">
    <source>
        <dbReference type="Proteomes" id="UP000275846"/>
    </source>
</evidence>
<reference evidence="2 3" key="2">
    <citation type="submission" date="2018-11" db="EMBL/GenBank/DDBJ databases">
        <authorList>
            <consortium name="Pathogen Informatics"/>
        </authorList>
    </citation>
    <scope>NUCLEOTIDE SEQUENCE [LARGE SCALE GENOMIC DNA]</scope>
    <source>
        <strain evidence="2 3">NST_G2</strain>
    </source>
</reference>
<evidence type="ECO:0000256" key="1">
    <source>
        <dbReference type="SAM" id="MobiDB-lite"/>
    </source>
</evidence>
<keyword evidence="3" id="KW-1185">Reference proteome</keyword>
<dbReference type="Proteomes" id="UP000275846">
    <property type="component" value="Unassembled WGS sequence"/>
</dbReference>
<organism evidence="4">
    <name type="scientific">Schistocephalus solidus</name>
    <name type="common">Tapeworm</name>
    <dbReference type="NCBI Taxonomy" id="70667"/>
    <lineage>
        <taxon>Eukaryota</taxon>
        <taxon>Metazoa</taxon>
        <taxon>Spiralia</taxon>
        <taxon>Lophotrochozoa</taxon>
        <taxon>Platyhelminthes</taxon>
        <taxon>Cestoda</taxon>
        <taxon>Eucestoda</taxon>
        <taxon>Diphyllobothriidea</taxon>
        <taxon>Diphyllobothriidae</taxon>
        <taxon>Schistocephalus</taxon>
    </lineage>
</organism>
<dbReference type="OrthoDB" id="7384832at2759"/>
<dbReference type="EMBL" id="UYSU01043076">
    <property type="protein sequence ID" value="VDM04157.1"/>
    <property type="molecule type" value="Genomic_DNA"/>
</dbReference>